<evidence type="ECO:0000313" key="2">
    <source>
        <dbReference type="Proteomes" id="UP000018896"/>
    </source>
</evidence>
<dbReference type="OrthoDB" id="2941692at2"/>
<sequence length="97" mass="11345">MQSRKSFTEFVKETKQSLKEFDPNNDQHIKDIVRKAIQYYDLQSTEKVEDPEKSVETLYVASMIEENILSKITELASENSELDSIEALYNGFIIRKH</sequence>
<keyword evidence="2" id="KW-1185">Reference proteome</keyword>
<name>W4QTV2_HALA3</name>
<protein>
    <submittedName>
        <fullName evidence="1">Uncharacterized protein ybcH</fullName>
    </submittedName>
</protein>
<accession>W4QTV2</accession>
<evidence type="ECO:0000313" key="1">
    <source>
        <dbReference type="EMBL" id="GAE35496.1"/>
    </source>
</evidence>
<dbReference type="InterPro" id="IPR045640">
    <property type="entry name" value="DUF6407"/>
</dbReference>
<reference evidence="1 2" key="1">
    <citation type="journal article" date="2014" name="Genome Announc.">
        <title>Draft Genome Sequences of Three Alkaliphilic Bacillus Strains, Bacillus wakoensis JCM 9140T, Bacillus akibai JCM 9157T, and Bacillus hemicellulosilyticus JCM 9152T.</title>
        <authorList>
            <person name="Yuki M."/>
            <person name="Oshima K."/>
            <person name="Suda W."/>
            <person name="Oshida Y."/>
            <person name="Kitamura K."/>
            <person name="Iida T."/>
            <person name="Hattori M."/>
            <person name="Ohkuma M."/>
        </authorList>
    </citation>
    <scope>NUCLEOTIDE SEQUENCE [LARGE SCALE GENOMIC DNA]</scope>
    <source>
        <strain evidence="1 2">JCM 9157</strain>
    </source>
</reference>
<organism evidence="1 2">
    <name type="scientific">Halalkalibacter akibai (strain ATCC 43226 / DSM 21942 / CIP 109018 / JCM 9157 / 1139)</name>
    <name type="common">Bacillus akibai</name>
    <dbReference type="NCBI Taxonomy" id="1236973"/>
    <lineage>
        <taxon>Bacteria</taxon>
        <taxon>Bacillati</taxon>
        <taxon>Bacillota</taxon>
        <taxon>Bacilli</taxon>
        <taxon>Bacillales</taxon>
        <taxon>Bacillaceae</taxon>
        <taxon>Halalkalibacter</taxon>
    </lineage>
</organism>
<proteinExistence type="predicted"/>
<dbReference type="RefSeq" id="WP_035664967.1">
    <property type="nucleotide sequence ID" value="NZ_BAUV01000019.1"/>
</dbReference>
<dbReference type="EMBL" id="BAUV01000019">
    <property type="protein sequence ID" value="GAE35496.1"/>
    <property type="molecule type" value="Genomic_DNA"/>
</dbReference>
<dbReference type="Pfam" id="PF19945">
    <property type="entry name" value="DUF6407"/>
    <property type="match status" value="1"/>
</dbReference>
<comment type="caution">
    <text evidence="1">The sequence shown here is derived from an EMBL/GenBank/DDBJ whole genome shotgun (WGS) entry which is preliminary data.</text>
</comment>
<dbReference type="Proteomes" id="UP000018896">
    <property type="component" value="Unassembled WGS sequence"/>
</dbReference>
<dbReference type="AlphaFoldDB" id="W4QTV2"/>
<dbReference type="eggNOG" id="ENOG50328YS">
    <property type="taxonomic scope" value="Bacteria"/>
</dbReference>
<gene>
    <name evidence="1" type="ORF">JCM9157_2607</name>
</gene>